<dbReference type="Pfam" id="PF08543">
    <property type="entry name" value="Phos_pyr_kin"/>
    <property type="match status" value="1"/>
</dbReference>
<proteinExistence type="inferred from homology"/>
<dbReference type="InterPro" id="IPR013749">
    <property type="entry name" value="PM/HMP-P_kinase-1"/>
</dbReference>
<accession>A0A250XPZ1</accession>
<keyword evidence="6" id="KW-0547">Nucleotide-binding</keyword>
<organism evidence="18 19">
    <name type="scientific">Chlamydomonas eustigma</name>
    <dbReference type="NCBI Taxonomy" id="1157962"/>
    <lineage>
        <taxon>Eukaryota</taxon>
        <taxon>Viridiplantae</taxon>
        <taxon>Chlorophyta</taxon>
        <taxon>core chlorophytes</taxon>
        <taxon>Chlorophyceae</taxon>
        <taxon>CS clade</taxon>
        <taxon>Chlamydomonadales</taxon>
        <taxon>Chlamydomonadaceae</taxon>
        <taxon>Chlamydomonas</taxon>
    </lineage>
</organism>
<evidence type="ECO:0000259" key="16">
    <source>
        <dbReference type="Pfam" id="PF02581"/>
    </source>
</evidence>
<dbReference type="InterPro" id="IPR034291">
    <property type="entry name" value="TMP_synthase"/>
</dbReference>
<evidence type="ECO:0000259" key="17">
    <source>
        <dbReference type="Pfam" id="PF08543"/>
    </source>
</evidence>
<feature type="domain" description="Thiamine phosphate synthase/TenI" evidence="16">
    <location>
        <begin position="746"/>
        <end position="928"/>
    </location>
</feature>
<sequence>MRPLDRLVPHDLKTGAGGIGMLVVDFDETCSSKDTTGILMEAALQNRPAHSLSNLTGMAEETNFPNALTANYVTRQRELLSKLLPTADEVIESSPRPYNPQGLSEFLSQMSVFDVEMNAEAIQRGALQGLTLEAARKASALVQLRSHCRDTLDAAVKAGLPVHVLSVNWSRTFLTEALCMNGLLKPLKKEDLAAVEEGRVHVADLLQGSAGFVIGNEMLEHPNGSSSGMKLEALVQCAADKGKVFQWLTEYCNGNGAERKPVIYVGDSVSDLIPLLKADLGLVIGNNALLRRVASCFGIQLRPLATQPKAKVLLTRDAQPGSMLGSEPASNTSIESKVEERLLHLGSGESGVLYCVEDWQEIQDLLMLDARASLESASSKEISESDIRVPKVMVIAGSDSGGGAGIQADLKALFAMGAYGMTAVTALTAQNTHGVHAVHTPPTAFLAQQIDAIMSDIGADVIKTGMLPTAEVVQLVANKLRSQAHPLQLVVDPVMVSTSGHALADGSVAQALLRDLMPLATLVTPNLPEASALLGGMNIRSVEDMEEAAWQLQTLTQCRAVLVKGGHLLDVHGAGTSSLSSQQQQQVQQETVLTQGQTAAASIKHHDASHHSDDVVDVLVDGDQVWRLALPRVVTGNTHGTGCTLASAISAGLAKGLPLLQAVQEAKQYVRTALQVSSGLSIGTGVQRPFNHGYMLTTWTGDRSSSSSSSFGPTSYSHTASVGNSLPSGSSGRRVCPDVIRQAMRVYAVTDPGCNERAGRSMVEAVEQAVRGGATIVQIREKDAGGGSFLATARTAYQVCRSAGVPLIINDRVDIALAVGPDVGVHVGQDDMPAQAVRKLLGPSRILGVSVKTSAEADKAAQDGADYVGCGAVVATSTKDSSVIGLEGLKVVCETSPIPVVAIGGVSGVNAKEVINVGAAGIAVVSAIFSAPNVAVATASLVKIVDSALRDKCREF</sequence>
<dbReference type="InterPro" id="IPR004399">
    <property type="entry name" value="HMP/HMP-P_kinase_dom"/>
</dbReference>
<dbReference type="UniPathway" id="UPA00060">
    <property type="reaction ID" value="UER00141"/>
</dbReference>
<dbReference type="InterPro" id="IPR029056">
    <property type="entry name" value="Ribokinase-like"/>
</dbReference>
<feature type="region of interest" description="Disordered" evidence="15">
    <location>
        <begin position="702"/>
        <end position="733"/>
    </location>
</feature>
<feature type="domain" description="Pyridoxamine kinase/Phosphomethylpyrimidine kinase" evidence="17">
    <location>
        <begin position="399"/>
        <end position="592"/>
    </location>
</feature>
<dbReference type="InterPro" id="IPR036412">
    <property type="entry name" value="HAD-like_sf"/>
</dbReference>
<dbReference type="SUPFAM" id="SSF56784">
    <property type="entry name" value="HAD-like"/>
    <property type="match status" value="1"/>
</dbReference>
<evidence type="ECO:0000256" key="7">
    <source>
        <dbReference type="ARBA" id="ARBA00022777"/>
    </source>
</evidence>
<dbReference type="NCBIfam" id="TIGR00693">
    <property type="entry name" value="thiE"/>
    <property type="match status" value="1"/>
</dbReference>
<keyword evidence="4" id="KW-0808">Transferase</keyword>
<dbReference type="EMBL" id="BEGY01000151">
    <property type="protein sequence ID" value="GAX85128.1"/>
    <property type="molecule type" value="Genomic_DNA"/>
</dbReference>
<comment type="caution">
    <text evidence="18">The sequence shown here is derived from an EMBL/GenBank/DDBJ whole genome shotgun (WGS) entry which is preliminary data.</text>
</comment>
<keyword evidence="9" id="KW-0460">Magnesium</keyword>
<dbReference type="GO" id="GO:0009228">
    <property type="term" value="P:thiamine biosynthetic process"/>
    <property type="evidence" value="ECO:0007669"/>
    <property type="project" value="UniProtKB-KW"/>
</dbReference>
<dbReference type="SUPFAM" id="SSF51391">
    <property type="entry name" value="Thiamin phosphate synthase"/>
    <property type="match status" value="1"/>
</dbReference>
<evidence type="ECO:0000256" key="14">
    <source>
        <dbReference type="ARBA" id="ARBA00047883"/>
    </source>
</evidence>
<evidence type="ECO:0000256" key="3">
    <source>
        <dbReference type="ARBA" id="ARBA00012830"/>
    </source>
</evidence>
<dbReference type="GO" id="GO:0008902">
    <property type="term" value="F:hydroxymethylpyrimidine kinase activity"/>
    <property type="evidence" value="ECO:0007669"/>
    <property type="project" value="TreeGrafter"/>
</dbReference>
<protein>
    <recommendedName>
        <fullName evidence="3">thiamine phosphate synthase</fullName>
        <ecNumber evidence="3">2.5.1.3</ecNumber>
    </recommendedName>
</protein>
<evidence type="ECO:0000256" key="2">
    <source>
        <dbReference type="ARBA" id="ARBA00005165"/>
    </source>
</evidence>
<dbReference type="GO" id="GO:0005829">
    <property type="term" value="C:cytosol"/>
    <property type="evidence" value="ECO:0007669"/>
    <property type="project" value="TreeGrafter"/>
</dbReference>
<dbReference type="Proteomes" id="UP000232323">
    <property type="component" value="Unassembled WGS sequence"/>
</dbReference>
<dbReference type="InterPro" id="IPR013785">
    <property type="entry name" value="Aldolase_TIM"/>
</dbReference>
<evidence type="ECO:0000256" key="1">
    <source>
        <dbReference type="ARBA" id="ARBA00001946"/>
    </source>
</evidence>
<feature type="compositionally biased region" description="Polar residues" evidence="15">
    <location>
        <begin position="711"/>
        <end position="731"/>
    </location>
</feature>
<dbReference type="SUPFAM" id="SSF53613">
    <property type="entry name" value="Ribokinase-like"/>
    <property type="match status" value="1"/>
</dbReference>
<dbReference type="PANTHER" id="PTHR20858:SF17">
    <property type="entry name" value="HYDROXYMETHYLPYRIMIDINE_PHOSPHOMETHYLPYRIMIDINE KINASE THI20-RELATED"/>
    <property type="match status" value="1"/>
</dbReference>
<dbReference type="FunFam" id="3.20.20.70:FF:000096">
    <property type="entry name" value="Thiamine-phosphate synthase"/>
    <property type="match status" value="1"/>
</dbReference>
<dbReference type="GO" id="GO:0046872">
    <property type="term" value="F:metal ion binding"/>
    <property type="evidence" value="ECO:0007669"/>
    <property type="project" value="UniProtKB-KW"/>
</dbReference>
<dbReference type="HAMAP" id="MF_00097">
    <property type="entry name" value="TMP_synthase"/>
    <property type="match status" value="1"/>
</dbReference>
<comment type="catalytic activity">
    <reaction evidence="14">
        <text>2-[(2R,5Z)-2-carboxy-4-methylthiazol-5(2H)-ylidene]ethyl phosphate + 4-amino-2-methyl-5-(diphosphooxymethyl)pyrimidine + 2 H(+) = thiamine phosphate + CO2 + diphosphate</text>
        <dbReference type="Rhea" id="RHEA:47844"/>
        <dbReference type="ChEBI" id="CHEBI:15378"/>
        <dbReference type="ChEBI" id="CHEBI:16526"/>
        <dbReference type="ChEBI" id="CHEBI:33019"/>
        <dbReference type="ChEBI" id="CHEBI:37575"/>
        <dbReference type="ChEBI" id="CHEBI:57841"/>
        <dbReference type="ChEBI" id="CHEBI:62899"/>
        <dbReference type="EC" id="2.5.1.3"/>
    </reaction>
</comment>
<dbReference type="GO" id="GO:0009229">
    <property type="term" value="P:thiamine diphosphate biosynthetic process"/>
    <property type="evidence" value="ECO:0007669"/>
    <property type="project" value="UniProtKB-UniPathway"/>
</dbReference>
<dbReference type="CDD" id="cd00564">
    <property type="entry name" value="TMP_TenI"/>
    <property type="match status" value="1"/>
</dbReference>
<keyword evidence="19" id="KW-1185">Reference proteome</keyword>
<comment type="catalytic activity">
    <reaction evidence="13">
        <text>2-(2-carboxy-4-methylthiazol-5-yl)ethyl phosphate + 4-amino-2-methyl-5-(diphosphooxymethyl)pyrimidine + 2 H(+) = thiamine phosphate + CO2 + diphosphate</text>
        <dbReference type="Rhea" id="RHEA:47848"/>
        <dbReference type="ChEBI" id="CHEBI:15378"/>
        <dbReference type="ChEBI" id="CHEBI:16526"/>
        <dbReference type="ChEBI" id="CHEBI:33019"/>
        <dbReference type="ChEBI" id="CHEBI:37575"/>
        <dbReference type="ChEBI" id="CHEBI:57841"/>
        <dbReference type="ChEBI" id="CHEBI:62890"/>
        <dbReference type="EC" id="2.5.1.3"/>
    </reaction>
</comment>
<dbReference type="GO" id="GO:0005524">
    <property type="term" value="F:ATP binding"/>
    <property type="evidence" value="ECO:0007669"/>
    <property type="project" value="UniProtKB-KW"/>
</dbReference>
<keyword evidence="5" id="KW-0479">Metal-binding</keyword>
<dbReference type="OrthoDB" id="10028886at2759"/>
<comment type="catalytic activity">
    <reaction evidence="12">
        <text>4-methyl-5-(2-phosphooxyethyl)-thiazole + 4-amino-2-methyl-5-(diphosphooxymethyl)pyrimidine + H(+) = thiamine phosphate + diphosphate</text>
        <dbReference type="Rhea" id="RHEA:22328"/>
        <dbReference type="ChEBI" id="CHEBI:15378"/>
        <dbReference type="ChEBI" id="CHEBI:33019"/>
        <dbReference type="ChEBI" id="CHEBI:37575"/>
        <dbReference type="ChEBI" id="CHEBI:57841"/>
        <dbReference type="ChEBI" id="CHEBI:58296"/>
        <dbReference type="EC" id="2.5.1.3"/>
    </reaction>
</comment>
<evidence type="ECO:0000256" key="13">
    <source>
        <dbReference type="ARBA" id="ARBA00047851"/>
    </source>
</evidence>
<dbReference type="Gene3D" id="3.40.1190.20">
    <property type="match status" value="1"/>
</dbReference>
<dbReference type="Pfam" id="PF02581">
    <property type="entry name" value="TMP-TENI"/>
    <property type="match status" value="1"/>
</dbReference>
<comment type="cofactor">
    <cofactor evidence="1">
        <name>Mg(2+)</name>
        <dbReference type="ChEBI" id="CHEBI:18420"/>
    </cofactor>
</comment>
<dbReference type="GO" id="GO:0008972">
    <property type="term" value="F:phosphomethylpyrimidine kinase activity"/>
    <property type="evidence" value="ECO:0007669"/>
    <property type="project" value="InterPro"/>
</dbReference>
<dbReference type="InterPro" id="IPR036206">
    <property type="entry name" value="ThiamineP_synth_sf"/>
</dbReference>
<dbReference type="Gene3D" id="3.20.20.70">
    <property type="entry name" value="Aldolase class I"/>
    <property type="match status" value="1"/>
</dbReference>
<evidence type="ECO:0000256" key="9">
    <source>
        <dbReference type="ARBA" id="ARBA00022842"/>
    </source>
</evidence>
<dbReference type="NCBIfam" id="TIGR00097">
    <property type="entry name" value="HMP-P_kinase"/>
    <property type="match status" value="1"/>
</dbReference>
<evidence type="ECO:0000256" key="6">
    <source>
        <dbReference type="ARBA" id="ARBA00022741"/>
    </source>
</evidence>
<evidence type="ECO:0000256" key="8">
    <source>
        <dbReference type="ARBA" id="ARBA00022840"/>
    </source>
</evidence>
<evidence type="ECO:0000256" key="12">
    <source>
        <dbReference type="ARBA" id="ARBA00047334"/>
    </source>
</evidence>
<dbReference type="AlphaFoldDB" id="A0A250XPZ1"/>
<dbReference type="InterPro" id="IPR022998">
    <property type="entry name" value="ThiamineP_synth_TenI"/>
</dbReference>
<evidence type="ECO:0000256" key="10">
    <source>
        <dbReference type="ARBA" id="ARBA00022977"/>
    </source>
</evidence>
<evidence type="ECO:0000313" key="18">
    <source>
        <dbReference type="EMBL" id="GAX85128.1"/>
    </source>
</evidence>
<dbReference type="Gene3D" id="3.40.50.1000">
    <property type="entry name" value="HAD superfamily/HAD-like"/>
    <property type="match status" value="1"/>
</dbReference>
<dbReference type="PANTHER" id="PTHR20858">
    <property type="entry name" value="PHOSPHOMETHYLPYRIMIDINE KINASE"/>
    <property type="match status" value="1"/>
</dbReference>
<comment type="pathway">
    <text evidence="2">Cofactor biosynthesis; thiamine diphosphate biosynthesis; thiamine phosphate from 4-amino-2-methyl-5-diphosphomethylpyrimidine and 4-methyl-5-(2-phosphoethyl)-thiazole: step 1/1.</text>
</comment>
<keyword evidence="7" id="KW-0418">Kinase</keyword>
<keyword evidence="8" id="KW-0067">ATP-binding</keyword>
<dbReference type="EC" id="2.5.1.3" evidence="3"/>
<dbReference type="InterPro" id="IPR023214">
    <property type="entry name" value="HAD_sf"/>
</dbReference>
<evidence type="ECO:0000256" key="11">
    <source>
        <dbReference type="ARBA" id="ARBA00023268"/>
    </source>
</evidence>
<evidence type="ECO:0000256" key="4">
    <source>
        <dbReference type="ARBA" id="ARBA00022679"/>
    </source>
</evidence>
<reference evidence="18 19" key="1">
    <citation type="submission" date="2017-08" db="EMBL/GenBank/DDBJ databases">
        <title>Acidophilic green algal genome provides insights into adaptation to an acidic environment.</title>
        <authorList>
            <person name="Hirooka S."/>
            <person name="Hirose Y."/>
            <person name="Kanesaki Y."/>
            <person name="Higuchi S."/>
            <person name="Fujiwara T."/>
            <person name="Onuma R."/>
            <person name="Era A."/>
            <person name="Ohbayashi R."/>
            <person name="Uzuka A."/>
            <person name="Nozaki H."/>
            <person name="Yoshikawa H."/>
            <person name="Miyagishima S.Y."/>
        </authorList>
    </citation>
    <scope>NUCLEOTIDE SEQUENCE [LARGE SCALE GENOMIC DNA]</scope>
    <source>
        <strain evidence="18 19">NIES-2499</strain>
    </source>
</reference>
<evidence type="ECO:0000256" key="5">
    <source>
        <dbReference type="ARBA" id="ARBA00022723"/>
    </source>
</evidence>
<keyword evidence="10" id="KW-0784">Thiamine biosynthesis</keyword>
<dbReference type="STRING" id="1157962.A0A250XPZ1"/>
<evidence type="ECO:0000313" key="19">
    <source>
        <dbReference type="Proteomes" id="UP000232323"/>
    </source>
</evidence>
<dbReference type="CDD" id="cd01169">
    <property type="entry name" value="HMPP_kinase"/>
    <property type="match status" value="1"/>
</dbReference>
<name>A0A250XPZ1_9CHLO</name>
<evidence type="ECO:0000256" key="15">
    <source>
        <dbReference type="SAM" id="MobiDB-lite"/>
    </source>
</evidence>
<dbReference type="GO" id="GO:0004789">
    <property type="term" value="F:thiamine-phosphate diphosphorylase activity"/>
    <property type="evidence" value="ECO:0007669"/>
    <property type="project" value="UniProtKB-EC"/>
</dbReference>
<keyword evidence="11" id="KW-0511">Multifunctional enzyme</keyword>
<gene>
    <name evidence="18" type="ORF">CEUSTIGMA_g12548.t1</name>
</gene>